<keyword evidence="7" id="KW-0406">Ion transport</keyword>
<dbReference type="EMBL" id="SACO01000010">
    <property type="protein sequence ID" value="RVU04150.1"/>
    <property type="molecule type" value="Genomic_DNA"/>
</dbReference>
<dbReference type="SUPFAM" id="SSF56935">
    <property type="entry name" value="Porins"/>
    <property type="match status" value="1"/>
</dbReference>
<evidence type="ECO:0000256" key="10">
    <source>
        <dbReference type="ARBA" id="ARBA00023237"/>
    </source>
</evidence>
<dbReference type="PROSITE" id="PS52016">
    <property type="entry name" value="TONB_DEPENDENT_REC_3"/>
    <property type="match status" value="1"/>
</dbReference>
<evidence type="ECO:0000256" key="11">
    <source>
        <dbReference type="PROSITE-ProRule" id="PRU01360"/>
    </source>
</evidence>
<evidence type="ECO:0000259" key="13">
    <source>
        <dbReference type="Pfam" id="PF00593"/>
    </source>
</evidence>
<dbReference type="PANTHER" id="PTHR32552">
    <property type="entry name" value="FERRICHROME IRON RECEPTOR-RELATED"/>
    <property type="match status" value="1"/>
</dbReference>
<keyword evidence="9 11" id="KW-0472">Membrane</keyword>
<comment type="subcellular location">
    <subcellularLocation>
        <location evidence="1 11">Cell outer membrane</location>
        <topology evidence="1 11">Multi-pass membrane protein</topology>
    </subcellularLocation>
</comment>
<dbReference type="InterPro" id="IPR012910">
    <property type="entry name" value="Plug_dom"/>
</dbReference>
<proteinExistence type="inferred from homology"/>
<sequence length="755" mass="80392">MLTFAAPQAMAADAPEQVAAPGDIVVTASRRAERLQDVPIAVSAIGAAQIKSGGFQQLTDIQYQVSGVQFGNSPNDAGFRLRGVGTAGGYSSSSEQNVGTVVDGVVIPFGNPVGSLGDLERVEALKGPQGTQFGKNASSGVINITTAKPKFGVLSGKVFASYGELNEVNTNASVNIPVSANSALAVYAYYRSNDGFVNNVVRHEKWGGTINSGVRAKYFYEPSDDLSFYLIGDYSRNVGRGPGQLWTINSLPNSYGTAAGALATARFANLASLGVTPGLTNDKSVENSAGYNSEQNYGGSLEINKKLGNYNLTSITAYRGFVQGAAAYAIDATSYSIFTAREMPKPQSFISEELRLSSASGSKLEFIGGIYASSRKVGSPNFYSAAQLRPALPFATTTINISAGKTNTQTKSDSVAGFVDGKYHVTEQFALIGGFRYQYDWVKSSSVTTLDEQYMPGTVVDGGFVVPYTARPMSTGSVSKGGWSGKAGANYKINRDVMLFGTIARGYLGPTVTFSGLTGTRSDVNPQTVRDIALGIKSQLFNRAVTFNASVFFDQYKNLQTSVFNGTEFLTQNAGGFNANGFEFDANWRVSPEFSLRGGMTYSETKFTDYETACPAVVKAAYTCYTKNGTSLVQAAGEPLSGAPKVSATFGADVKVPINDRLNFDWSANFYYRSRVQYDVASAVSSQPGYYTIGLNTGVGDAEGKWRVGVFARNLLDKRFVASVIGMPFADAGATVNWLTREGRRTVGVSATMSF</sequence>
<protein>
    <submittedName>
        <fullName evidence="15">TonB-dependent receptor</fullName>
    </submittedName>
</protein>
<name>A0A3S2UR66_9SPHN</name>
<dbReference type="PANTHER" id="PTHR32552:SF81">
    <property type="entry name" value="TONB-DEPENDENT OUTER MEMBRANE RECEPTOR"/>
    <property type="match status" value="1"/>
</dbReference>
<organism evidence="15 16">
    <name type="scientific">Novosphingobium umbonatum</name>
    <dbReference type="NCBI Taxonomy" id="1908524"/>
    <lineage>
        <taxon>Bacteria</taxon>
        <taxon>Pseudomonadati</taxon>
        <taxon>Pseudomonadota</taxon>
        <taxon>Alphaproteobacteria</taxon>
        <taxon>Sphingomonadales</taxon>
        <taxon>Sphingomonadaceae</taxon>
        <taxon>Novosphingobium</taxon>
    </lineage>
</organism>
<dbReference type="GO" id="GO:0006826">
    <property type="term" value="P:iron ion transport"/>
    <property type="evidence" value="ECO:0007669"/>
    <property type="project" value="UniProtKB-KW"/>
</dbReference>
<dbReference type="Pfam" id="PF07715">
    <property type="entry name" value="Plug"/>
    <property type="match status" value="1"/>
</dbReference>
<keyword evidence="2 11" id="KW-0813">Transport</keyword>
<evidence type="ECO:0000256" key="2">
    <source>
        <dbReference type="ARBA" id="ARBA00022448"/>
    </source>
</evidence>
<reference evidence="15 16" key="1">
    <citation type="submission" date="2019-01" db="EMBL/GenBank/DDBJ databases">
        <authorList>
            <person name="Chen W.-M."/>
        </authorList>
    </citation>
    <scope>NUCLEOTIDE SEQUENCE [LARGE SCALE GENOMIC DNA]</scope>
    <source>
        <strain evidence="15 16">FSY-9</strain>
    </source>
</reference>
<evidence type="ECO:0000256" key="4">
    <source>
        <dbReference type="ARBA" id="ARBA00022496"/>
    </source>
</evidence>
<feature type="domain" description="TonB-dependent receptor plug" evidence="14">
    <location>
        <begin position="35"/>
        <end position="141"/>
    </location>
</feature>
<gene>
    <name evidence="15" type="ORF">EOE18_12985</name>
</gene>
<evidence type="ECO:0000256" key="12">
    <source>
        <dbReference type="RuleBase" id="RU003357"/>
    </source>
</evidence>
<keyword evidence="3 11" id="KW-1134">Transmembrane beta strand</keyword>
<keyword evidence="8 12" id="KW-0798">TonB box</keyword>
<evidence type="ECO:0000313" key="16">
    <source>
        <dbReference type="Proteomes" id="UP000282837"/>
    </source>
</evidence>
<keyword evidence="4" id="KW-0410">Iron transport</keyword>
<dbReference type="Gene3D" id="2.40.170.20">
    <property type="entry name" value="TonB-dependent receptor, beta-barrel domain"/>
    <property type="match status" value="1"/>
</dbReference>
<evidence type="ECO:0000259" key="14">
    <source>
        <dbReference type="Pfam" id="PF07715"/>
    </source>
</evidence>
<keyword evidence="10 11" id="KW-0998">Cell outer membrane</keyword>
<evidence type="ECO:0000256" key="5">
    <source>
        <dbReference type="ARBA" id="ARBA00022692"/>
    </source>
</evidence>
<evidence type="ECO:0000256" key="3">
    <source>
        <dbReference type="ARBA" id="ARBA00022452"/>
    </source>
</evidence>
<evidence type="ECO:0000256" key="8">
    <source>
        <dbReference type="ARBA" id="ARBA00023077"/>
    </source>
</evidence>
<dbReference type="Pfam" id="PF00593">
    <property type="entry name" value="TonB_dep_Rec_b-barrel"/>
    <property type="match status" value="1"/>
</dbReference>
<evidence type="ECO:0000256" key="7">
    <source>
        <dbReference type="ARBA" id="ARBA00023065"/>
    </source>
</evidence>
<dbReference type="GO" id="GO:0009279">
    <property type="term" value="C:cell outer membrane"/>
    <property type="evidence" value="ECO:0007669"/>
    <property type="project" value="UniProtKB-SubCell"/>
</dbReference>
<comment type="similarity">
    <text evidence="11 12">Belongs to the TonB-dependent receptor family.</text>
</comment>
<keyword evidence="15" id="KW-0675">Receptor</keyword>
<dbReference type="InterPro" id="IPR000531">
    <property type="entry name" value="Beta-barrel_TonB"/>
</dbReference>
<evidence type="ECO:0000256" key="1">
    <source>
        <dbReference type="ARBA" id="ARBA00004571"/>
    </source>
</evidence>
<dbReference type="InterPro" id="IPR036942">
    <property type="entry name" value="Beta-barrel_TonB_sf"/>
</dbReference>
<keyword evidence="6" id="KW-0408">Iron</keyword>
<accession>A0A3S2UR66</accession>
<dbReference type="AlphaFoldDB" id="A0A3S2UR66"/>
<dbReference type="InterPro" id="IPR039426">
    <property type="entry name" value="TonB-dep_rcpt-like"/>
</dbReference>
<comment type="caution">
    <text evidence="15">The sequence shown here is derived from an EMBL/GenBank/DDBJ whole genome shotgun (WGS) entry which is preliminary data.</text>
</comment>
<dbReference type="OrthoDB" id="9760333at2"/>
<evidence type="ECO:0000313" key="15">
    <source>
        <dbReference type="EMBL" id="RVU04150.1"/>
    </source>
</evidence>
<evidence type="ECO:0000256" key="9">
    <source>
        <dbReference type="ARBA" id="ARBA00023136"/>
    </source>
</evidence>
<feature type="domain" description="TonB-dependent receptor-like beta-barrel" evidence="13">
    <location>
        <begin position="246"/>
        <end position="715"/>
    </location>
</feature>
<keyword evidence="16" id="KW-1185">Reference proteome</keyword>
<dbReference type="Proteomes" id="UP000282837">
    <property type="component" value="Unassembled WGS sequence"/>
</dbReference>
<keyword evidence="5 11" id="KW-0812">Transmembrane</keyword>
<evidence type="ECO:0000256" key="6">
    <source>
        <dbReference type="ARBA" id="ARBA00023004"/>
    </source>
</evidence>